<comment type="caution">
    <text evidence="9">The sequence shown here is derived from an EMBL/GenBank/DDBJ whole genome shotgun (WGS) entry which is preliminary data.</text>
</comment>
<dbReference type="InterPro" id="IPR058605">
    <property type="entry name" value="BsaP_C"/>
</dbReference>
<name>A0A8I0HNB9_9CORY</name>
<dbReference type="AlphaFoldDB" id="A0A8I0HNB9"/>
<sequence length="91" mass="10031">MPGIHKHTHKHTDPDALLAAILTGETPVFHPNTGLPIGEQQVLSPSARAGLEAPRFCQLCGRRMKVQVRPDGWDAQCSRHGQVDSSLMDRR</sequence>
<dbReference type="Pfam" id="PF26519">
    <property type="entry name" value="BsaP"/>
    <property type="match status" value="1"/>
</dbReference>
<evidence type="ECO:0000256" key="3">
    <source>
        <dbReference type="ARBA" id="ARBA00022756"/>
    </source>
</evidence>
<evidence type="ECO:0000256" key="1">
    <source>
        <dbReference type="ARBA" id="ARBA00001915"/>
    </source>
</evidence>
<comment type="cofactor">
    <cofactor evidence="1">
        <name>iron-sulfur cluster</name>
        <dbReference type="ChEBI" id="CHEBI:30408"/>
    </cofactor>
</comment>
<evidence type="ECO:0000256" key="6">
    <source>
        <dbReference type="ARBA" id="ARBA00093780"/>
    </source>
</evidence>
<feature type="domain" description="Biotin synthase auxiliary protein C-terminal" evidence="8">
    <location>
        <begin position="64"/>
        <end position="89"/>
    </location>
</feature>
<evidence type="ECO:0000256" key="7">
    <source>
        <dbReference type="ARBA" id="ARBA00093796"/>
    </source>
</evidence>
<evidence type="ECO:0000256" key="5">
    <source>
        <dbReference type="ARBA" id="ARBA00093761"/>
    </source>
</evidence>
<evidence type="ECO:0000313" key="10">
    <source>
        <dbReference type="Proteomes" id="UP000650224"/>
    </source>
</evidence>
<evidence type="ECO:0000256" key="4">
    <source>
        <dbReference type="ARBA" id="ARBA00023004"/>
    </source>
</evidence>
<dbReference type="RefSeq" id="WP_191733060.1">
    <property type="nucleotide sequence ID" value="NZ_JACSPR010000003.1"/>
</dbReference>
<dbReference type="EMBL" id="JACSPR010000003">
    <property type="protein sequence ID" value="MBD8029834.1"/>
    <property type="molecule type" value="Genomic_DNA"/>
</dbReference>
<keyword evidence="3" id="KW-0093">Biotin biosynthesis</keyword>
<organism evidence="9 10">
    <name type="scientific">Corynebacterium gallinarum</name>
    <dbReference type="NCBI Taxonomy" id="2762214"/>
    <lineage>
        <taxon>Bacteria</taxon>
        <taxon>Bacillati</taxon>
        <taxon>Actinomycetota</taxon>
        <taxon>Actinomycetes</taxon>
        <taxon>Mycobacteriales</taxon>
        <taxon>Corynebacteriaceae</taxon>
        <taxon>Corynebacterium</taxon>
    </lineage>
</organism>
<evidence type="ECO:0000256" key="2">
    <source>
        <dbReference type="ARBA" id="ARBA00022723"/>
    </source>
</evidence>
<gene>
    <name evidence="9" type="ORF">H9627_05755</name>
</gene>
<comment type="similarity">
    <text evidence="6">Belongs to the BsaP family.</text>
</comment>
<keyword evidence="4" id="KW-0408">Iron</keyword>
<keyword evidence="10" id="KW-1185">Reference proteome</keyword>
<keyword evidence="2" id="KW-0479">Metal-binding</keyword>
<protein>
    <recommendedName>
        <fullName evidence="7">Biotin synthase auxiliary protein</fullName>
    </recommendedName>
</protein>
<accession>A0A8I0HNB9</accession>
<reference evidence="9 10" key="1">
    <citation type="submission" date="2020-08" db="EMBL/GenBank/DDBJ databases">
        <title>A Genomic Blueprint of the Chicken Gut Microbiome.</title>
        <authorList>
            <person name="Gilroy R."/>
            <person name="Ravi A."/>
            <person name="Getino M."/>
            <person name="Pursley I."/>
            <person name="Horton D.L."/>
            <person name="Alikhan N.-F."/>
            <person name="Baker D."/>
            <person name="Gharbi K."/>
            <person name="Hall N."/>
            <person name="Watson M."/>
            <person name="Adriaenssens E.M."/>
            <person name="Foster-Nyarko E."/>
            <person name="Jarju S."/>
            <person name="Secka A."/>
            <person name="Antonio M."/>
            <person name="Oren A."/>
            <person name="Chaudhuri R."/>
            <person name="La Ragione R.M."/>
            <person name="Hildebrand F."/>
            <person name="Pallen M.J."/>
        </authorList>
    </citation>
    <scope>NUCLEOTIDE SEQUENCE [LARGE SCALE GENOMIC DNA]</scope>
    <source>
        <strain evidence="9 10">Sa1YVA5</strain>
    </source>
</reference>
<proteinExistence type="inferred from homology"/>
<comment type="function">
    <text evidence="5">Required for the activity of the biotin synthase BioB.</text>
</comment>
<evidence type="ECO:0000259" key="8">
    <source>
        <dbReference type="Pfam" id="PF26519"/>
    </source>
</evidence>
<dbReference type="Proteomes" id="UP000650224">
    <property type="component" value="Unassembled WGS sequence"/>
</dbReference>
<evidence type="ECO:0000313" key="9">
    <source>
        <dbReference type="EMBL" id="MBD8029834.1"/>
    </source>
</evidence>